<evidence type="ECO:0000256" key="6">
    <source>
        <dbReference type="PIRSR" id="PIRSR617867-1"/>
    </source>
</evidence>
<name>A0A2W7QC50_9RHOB</name>
<evidence type="ECO:0000256" key="4">
    <source>
        <dbReference type="ARBA" id="ARBA00022912"/>
    </source>
</evidence>
<feature type="active site" evidence="6">
    <location>
        <position position="15"/>
    </location>
</feature>
<dbReference type="InterPro" id="IPR050438">
    <property type="entry name" value="LMW_PTPase"/>
</dbReference>
<sequence>MIDSILVVCVGNICRSPIGERLLRKKIITANSDKTLRHKAIRLGSAGIGALVGEPADPMVCKIAATDGLDMEDHVAQQFTPEMGKAYSLLLVMETGHRKHISRMAPELSGRIMLFDHWTGARGIPDPYRQSCEFHETVYRRIEEAATAWASKLTARKEHRA</sequence>
<dbReference type="InterPro" id="IPR023485">
    <property type="entry name" value="Ptyr_pPase"/>
</dbReference>
<comment type="caution">
    <text evidence="8">The sequence shown here is derived from an EMBL/GenBank/DDBJ whole genome shotgun (WGS) entry which is preliminary data.</text>
</comment>
<feature type="active site" description="Proton donor" evidence="6">
    <location>
        <position position="126"/>
    </location>
</feature>
<proteinExistence type="inferred from homology"/>
<dbReference type="AlphaFoldDB" id="A0A2W7QC50"/>
<feature type="active site" description="Nucleophile" evidence="6">
    <location>
        <position position="9"/>
    </location>
</feature>
<accession>A0A2W7QC50</accession>
<evidence type="ECO:0000313" key="9">
    <source>
        <dbReference type="Proteomes" id="UP000249364"/>
    </source>
</evidence>
<dbReference type="InterPro" id="IPR017867">
    <property type="entry name" value="Tyr_phospatase_low_mol_wt"/>
</dbReference>
<comment type="catalytic activity">
    <reaction evidence="5">
        <text>O-phospho-L-tyrosyl-[protein] + H2O = L-tyrosyl-[protein] + phosphate</text>
        <dbReference type="Rhea" id="RHEA:10684"/>
        <dbReference type="Rhea" id="RHEA-COMP:10136"/>
        <dbReference type="Rhea" id="RHEA-COMP:20101"/>
        <dbReference type="ChEBI" id="CHEBI:15377"/>
        <dbReference type="ChEBI" id="CHEBI:43474"/>
        <dbReference type="ChEBI" id="CHEBI:46858"/>
        <dbReference type="ChEBI" id="CHEBI:61978"/>
        <dbReference type="EC" id="3.1.3.48"/>
    </reaction>
</comment>
<dbReference type="Pfam" id="PF01451">
    <property type="entry name" value="LMWPc"/>
    <property type="match status" value="1"/>
</dbReference>
<dbReference type="PRINTS" id="PR00719">
    <property type="entry name" value="LMWPTPASE"/>
</dbReference>
<comment type="similarity">
    <text evidence="1">Belongs to the low molecular weight phosphotyrosine protein phosphatase family.</text>
</comment>
<dbReference type="InterPro" id="IPR036196">
    <property type="entry name" value="Ptyr_pPase_sf"/>
</dbReference>
<dbReference type="SUPFAM" id="SSF52788">
    <property type="entry name" value="Phosphotyrosine protein phosphatases I"/>
    <property type="match status" value="1"/>
</dbReference>
<protein>
    <recommendedName>
        <fullName evidence="2">protein-tyrosine-phosphatase</fullName>
        <ecNumber evidence="2">3.1.3.48</ecNumber>
    </recommendedName>
</protein>
<gene>
    <name evidence="8" type="ORF">LY56_01303</name>
</gene>
<evidence type="ECO:0000256" key="3">
    <source>
        <dbReference type="ARBA" id="ARBA00022801"/>
    </source>
</evidence>
<keyword evidence="3" id="KW-0378">Hydrolase</keyword>
<evidence type="ECO:0000259" key="7">
    <source>
        <dbReference type="SMART" id="SM00226"/>
    </source>
</evidence>
<evidence type="ECO:0000256" key="5">
    <source>
        <dbReference type="ARBA" id="ARBA00051722"/>
    </source>
</evidence>
<reference evidence="8 9" key="1">
    <citation type="submission" date="2018-06" db="EMBL/GenBank/DDBJ databases">
        <title>Genomic Encyclopedia of Archaeal and Bacterial Type Strains, Phase II (KMG-II): from individual species to whole genera.</title>
        <authorList>
            <person name="Goeker M."/>
        </authorList>
    </citation>
    <scope>NUCLEOTIDE SEQUENCE [LARGE SCALE GENOMIC DNA]</scope>
    <source>
        <strain evidence="8 9">DSM 13087</strain>
    </source>
</reference>
<dbReference type="SMART" id="SM00226">
    <property type="entry name" value="LMWPc"/>
    <property type="match status" value="1"/>
</dbReference>
<dbReference type="EMBL" id="QKZQ01000005">
    <property type="protein sequence ID" value="PZX45743.1"/>
    <property type="molecule type" value="Genomic_DNA"/>
</dbReference>
<dbReference type="PANTHER" id="PTHR11717">
    <property type="entry name" value="LOW MOLECULAR WEIGHT PROTEIN TYROSINE PHOSPHATASE"/>
    <property type="match status" value="1"/>
</dbReference>
<evidence type="ECO:0000256" key="2">
    <source>
        <dbReference type="ARBA" id="ARBA00013064"/>
    </source>
</evidence>
<dbReference type="EC" id="3.1.3.48" evidence="2"/>
<evidence type="ECO:0000256" key="1">
    <source>
        <dbReference type="ARBA" id="ARBA00011063"/>
    </source>
</evidence>
<dbReference type="GO" id="GO:0004725">
    <property type="term" value="F:protein tyrosine phosphatase activity"/>
    <property type="evidence" value="ECO:0007669"/>
    <property type="project" value="UniProtKB-EC"/>
</dbReference>
<dbReference type="PANTHER" id="PTHR11717:SF31">
    <property type="entry name" value="LOW MOLECULAR WEIGHT PROTEIN-TYROSINE-PHOSPHATASE ETP-RELATED"/>
    <property type="match status" value="1"/>
</dbReference>
<feature type="domain" description="Phosphotyrosine protein phosphatase I" evidence="7">
    <location>
        <begin position="3"/>
        <end position="152"/>
    </location>
</feature>
<dbReference type="Gene3D" id="3.40.50.2300">
    <property type="match status" value="1"/>
</dbReference>
<dbReference type="Proteomes" id="UP000249364">
    <property type="component" value="Unassembled WGS sequence"/>
</dbReference>
<organism evidence="8 9">
    <name type="scientific">Roseinatronobacter thiooxidans</name>
    <dbReference type="NCBI Taxonomy" id="121821"/>
    <lineage>
        <taxon>Bacteria</taxon>
        <taxon>Pseudomonadati</taxon>
        <taxon>Pseudomonadota</taxon>
        <taxon>Alphaproteobacteria</taxon>
        <taxon>Rhodobacterales</taxon>
        <taxon>Paracoccaceae</taxon>
        <taxon>Roseinatronobacter</taxon>
    </lineage>
</organism>
<dbReference type="RefSeq" id="WP_111361185.1">
    <property type="nucleotide sequence ID" value="NZ_QKZQ01000005.1"/>
</dbReference>
<keyword evidence="4" id="KW-0904">Protein phosphatase</keyword>
<dbReference type="OrthoDB" id="9784339at2"/>
<keyword evidence="9" id="KW-1185">Reference proteome</keyword>
<evidence type="ECO:0000313" key="8">
    <source>
        <dbReference type="EMBL" id="PZX45743.1"/>
    </source>
</evidence>
<dbReference type="CDD" id="cd16343">
    <property type="entry name" value="LMWPTP"/>
    <property type="match status" value="1"/>
</dbReference>